<dbReference type="AlphaFoldDB" id="A0A7W5BCI3"/>
<dbReference type="Proteomes" id="UP000541535">
    <property type="component" value="Unassembled WGS sequence"/>
</dbReference>
<name>A0A7W5BCI3_9BURK</name>
<dbReference type="RefSeq" id="WP_229426273.1">
    <property type="nucleotide sequence ID" value="NZ_JACHXD010000010.1"/>
</dbReference>
<gene>
    <name evidence="1" type="ORF">FHS03_003668</name>
</gene>
<accession>A0A7W5BCI3</accession>
<organism evidence="1 2">
    <name type="scientific">Pseudoduganella violacea</name>
    <dbReference type="NCBI Taxonomy" id="1715466"/>
    <lineage>
        <taxon>Bacteria</taxon>
        <taxon>Pseudomonadati</taxon>
        <taxon>Pseudomonadota</taxon>
        <taxon>Betaproteobacteria</taxon>
        <taxon>Burkholderiales</taxon>
        <taxon>Oxalobacteraceae</taxon>
        <taxon>Telluria group</taxon>
        <taxon>Pseudoduganella</taxon>
    </lineage>
</organism>
<evidence type="ECO:0000313" key="1">
    <source>
        <dbReference type="EMBL" id="MBB3120601.1"/>
    </source>
</evidence>
<protein>
    <recommendedName>
        <fullName evidence="3">DUF2071 domain-containing protein</fullName>
    </recommendedName>
</protein>
<sequence>MQTNRYIHPVPGIIGACANRLANSPLLLACRRAIMSRLPFLRLASDVRDVVYCNWVVDVAAVAHLVPQGVKLWQRDGKTIFTILTYTHGHFGPAFAGPLRKLFPSPLQSNWRLYLDGPGDEATVLFVKNILDSAVHAVGTRVFSDALPSHYATAFTHRCQDGRYDTRIDPGQGSAPAFECSAQATGTRALPPDFAALFHSWDESIAFLSLQHAAIAYAEDVDRLAYARIELPVDLAAVQPLQARAASPFLDVIGARAAPFSFAVPAVAFRVLSERML</sequence>
<dbReference type="InterPro" id="IPR018644">
    <property type="entry name" value="DUF2071"/>
</dbReference>
<keyword evidence="2" id="KW-1185">Reference proteome</keyword>
<dbReference type="EMBL" id="JACHXD010000010">
    <property type="protein sequence ID" value="MBB3120601.1"/>
    <property type="molecule type" value="Genomic_DNA"/>
</dbReference>
<evidence type="ECO:0008006" key="3">
    <source>
        <dbReference type="Google" id="ProtNLM"/>
    </source>
</evidence>
<dbReference type="PROSITE" id="PS51257">
    <property type="entry name" value="PROKAR_LIPOPROTEIN"/>
    <property type="match status" value="1"/>
</dbReference>
<comment type="caution">
    <text evidence="1">The sequence shown here is derived from an EMBL/GenBank/DDBJ whole genome shotgun (WGS) entry which is preliminary data.</text>
</comment>
<dbReference type="Pfam" id="PF09844">
    <property type="entry name" value="DUF2071"/>
    <property type="match status" value="1"/>
</dbReference>
<evidence type="ECO:0000313" key="2">
    <source>
        <dbReference type="Proteomes" id="UP000541535"/>
    </source>
</evidence>
<reference evidence="1 2" key="1">
    <citation type="submission" date="2020-08" db="EMBL/GenBank/DDBJ databases">
        <title>Genomic Encyclopedia of Type Strains, Phase III (KMG-III): the genomes of soil and plant-associated and newly described type strains.</title>
        <authorList>
            <person name="Whitman W."/>
        </authorList>
    </citation>
    <scope>NUCLEOTIDE SEQUENCE [LARGE SCALE GENOMIC DNA]</scope>
    <source>
        <strain evidence="1 2">CECT 8897</strain>
    </source>
</reference>
<proteinExistence type="predicted"/>